<keyword evidence="3" id="KW-0472">Membrane</keyword>
<dbReference type="PANTHER" id="PTHR48081">
    <property type="entry name" value="AB HYDROLASE SUPERFAMILY PROTEIN C4A8.06C"/>
    <property type="match status" value="1"/>
</dbReference>
<gene>
    <name evidence="5" type="ORF">EVA97_03605</name>
</gene>
<dbReference type="SUPFAM" id="SSF53474">
    <property type="entry name" value="alpha/beta-Hydrolases"/>
    <property type="match status" value="1"/>
</dbReference>
<dbReference type="Gene3D" id="3.40.50.1820">
    <property type="entry name" value="alpha/beta hydrolase"/>
    <property type="match status" value="1"/>
</dbReference>
<organism evidence="5 6">
    <name type="scientific">SAR86 cluster bacterium</name>
    <dbReference type="NCBI Taxonomy" id="2030880"/>
    <lineage>
        <taxon>Bacteria</taxon>
        <taxon>Pseudomonadati</taxon>
        <taxon>Pseudomonadota</taxon>
        <taxon>Gammaproteobacteria</taxon>
        <taxon>SAR86 cluster</taxon>
    </lineage>
</organism>
<dbReference type="InterPro" id="IPR013094">
    <property type="entry name" value="AB_hydrolase_3"/>
</dbReference>
<dbReference type="PANTHER" id="PTHR48081:SF8">
    <property type="entry name" value="ALPHA_BETA HYDROLASE FOLD-3 DOMAIN-CONTAINING PROTEIN-RELATED"/>
    <property type="match status" value="1"/>
</dbReference>
<dbReference type="PROSITE" id="PS01173">
    <property type="entry name" value="LIPASE_GDXG_HIS"/>
    <property type="match status" value="1"/>
</dbReference>
<dbReference type="InterPro" id="IPR002168">
    <property type="entry name" value="Lipase_GDXG_HIS_AS"/>
</dbReference>
<name>A0A520N310_9GAMM</name>
<keyword evidence="3" id="KW-1133">Transmembrane helix</keyword>
<evidence type="ECO:0000259" key="4">
    <source>
        <dbReference type="Pfam" id="PF07859"/>
    </source>
</evidence>
<comment type="caution">
    <text evidence="5">The sequence shown here is derived from an EMBL/GenBank/DDBJ whole genome shotgun (WGS) entry which is preliminary data.</text>
</comment>
<dbReference type="AlphaFoldDB" id="A0A520N310"/>
<comment type="similarity">
    <text evidence="1">Belongs to the 'GDXG' lipolytic enzyme family.</text>
</comment>
<dbReference type="EMBL" id="SHBJ01000026">
    <property type="protein sequence ID" value="RZO27862.1"/>
    <property type="molecule type" value="Genomic_DNA"/>
</dbReference>
<feature type="transmembrane region" description="Helical" evidence="3">
    <location>
        <begin position="6"/>
        <end position="24"/>
    </location>
</feature>
<proteinExistence type="inferred from homology"/>
<dbReference type="InterPro" id="IPR029058">
    <property type="entry name" value="AB_hydrolase_fold"/>
</dbReference>
<evidence type="ECO:0000256" key="1">
    <source>
        <dbReference type="ARBA" id="ARBA00010515"/>
    </source>
</evidence>
<dbReference type="Pfam" id="PF07859">
    <property type="entry name" value="Abhydrolase_3"/>
    <property type="match status" value="1"/>
</dbReference>
<evidence type="ECO:0000256" key="2">
    <source>
        <dbReference type="ARBA" id="ARBA00022801"/>
    </source>
</evidence>
<dbReference type="InterPro" id="IPR050300">
    <property type="entry name" value="GDXG_lipolytic_enzyme"/>
</dbReference>
<feature type="domain" description="Alpha/beta hydrolase fold-3" evidence="4">
    <location>
        <begin position="111"/>
        <end position="313"/>
    </location>
</feature>
<reference evidence="5 6" key="1">
    <citation type="submission" date="2019-02" db="EMBL/GenBank/DDBJ databases">
        <title>Prokaryotic population dynamics and viral predation in marine succession experiment using metagenomics: the confinement effect.</title>
        <authorList>
            <person name="Haro-Moreno J.M."/>
            <person name="Rodriguez-Valera F."/>
            <person name="Lopez-Perez M."/>
        </authorList>
    </citation>
    <scope>NUCLEOTIDE SEQUENCE [LARGE SCALE GENOMIC DNA]</scope>
    <source>
        <strain evidence="5">MED-G164</strain>
    </source>
</reference>
<dbReference type="Proteomes" id="UP000315283">
    <property type="component" value="Unassembled WGS sequence"/>
</dbReference>
<evidence type="ECO:0000313" key="5">
    <source>
        <dbReference type="EMBL" id="RZO27862.1"/>
    </source>
</evidence>
<protein>
    <submittedName>
        <fullName evidence="5">Alpha/beta hydrolase</fullName>
    </submittedName>
</protein>
<dbReference type="GO" id="GO:0016787">
    <property type="term" value="F:hydrolase activity"/>
    <property type="evidence" value="ECO:0007669"/>
    <property type="project" value="UniProtKB-KW"/>
</dbReference>
<evidence type="ECO:0000256" key="3">
    <source>
        <dbReference type="SAM" id="Phobius"/>
    </source>
</evidence>
<evidence type="ECO:0000313" key="6">
    <source>
        <dbReference type="Proteomes" id="UP000315283"/>
    </source>
</evidence>
<keyword evidence="3" id="KW-0812">Transmembrane</keyword>
<sequence>MLRNFLINIFFLVPVWFLNLIGIFNKDIKRKFIFDIQSKFFLSLIPQFNIHEVSDENIPEVRNLIEQKRRNLRLYENIKKSVEKIDHQIGKDKNIKVREYIPYRTDNENIILFFHGGGYVLNSIETHDPTVKYFAEKLRTKIYSLDYSLSPEHQFPHQLNEGMKAIDWLINNGNSINNISLCGDSAGAHLAASISHTLANENKENVHSQFLIYPMCDPDCDYESHELFKENYLLTKKAMHWFWEKFQSKIEDEDNNTFNLMKYKEKTNLPQTIIVTAGFDPLSDEAENYAFLLHKNGTFVKQLHYPSLFHGFASMTRLKAARKAVDDFLSEYKKIL</sequence>
<accession>A0A520N310</accession>
<keyword evidence="2 5" id="KW-0378">Hydrolase</keyword>